<evidence type="ECO:0000259" key="4">
    <source>
        <dbReference type="Pfam" id="PF24507"/>
    </source>
</evidence>
<feature type="transmembrane region" description="Helical" evidence="2">
    <location>
        <begin position="1557"/>
        <end position="1578"/>
    </location>
</feature>
<comment type="caution">
    <text evidence="6">The sequence shown here is derived from an EMBL/GenBank/DDBJ whole genome shotgun (WGS) entry which is preliminary data.</text>
</comment>
<dbReference type="InterPro" id="IPR058536">
    <property type="entry name" value="Ig_CFAP65_4th"/>
</dbReference>
<dbReference type="Gene3D" id="2.60.40.10">
    <property type="entry name" value="Immunoglobulins"/>
    <property type="match status" value="5"/>
</dbReference>
<keyword evidence="2" id="KW-0812">Transmembrane</keyword>
<evidence type="ECO:0000256" key="2">
    <source>
        <dbReference type="SAM" id="Phobius"/>
    </source>
</evidence>
<accession>A0AAN8S527</accession>
<keyword evidence="2" id="KW-0472">Membrane</keyword>
<evidence type="ECO:0000256" key="1">
    <source>
        <dbReference type="SAM" id="MobiDB-lite"/>
    </source>
</evidence>
<dbReference type="InterPro" id="IPR052614">
    <property type="entry name" value="CFAP65"/>
</dbReference>
<dbReference type="Proteomes" id="UP001372834">
    <property type="component" value="Unassembled WGS sequence"/>
</dbReference>
<proteinExistence type="predicted"/>
<dbReference type="GO" id="GO:0005737">
    <property type="term" value="C:cytoplasm"/>
    <property type="evidence" value="ECO:0007669"/>
    <property type="project" value="UniProtKB-SubCell"/>
</dbReference>
<sequence>MQNVAIMEITNFTAVRADLSISNVTDSFTVSPHEKQDVSFSNKRDNMKTINKNFESIICGQKSLKSIKLINESKKPKTYSIKSVQSKIDNLGYERVKINPTEALIAPEKFVNFTISYLSYLENVTDNITYDVFESDVLTAHLNIHAETIGPLIPIKSQKITFLCFRDVVETVKHVEIQNTSKCEAKFCFDSDKENELVKISQWQGIIPAESKINLKLTFKPKATGIYFKQIYCLVQFHQPVVLNIIGVQNSKLHLNPKNLQFDYPAKVKCANNYDMYMKHLKNGKILEDTETLMHKYAREFALCLEASHPNSEDTDVVHQVEDSTASMREDVILTEHFVNMKNLHEISSATSLVNLSKTRSYLYRWDTDSKKNFHVEPRTGVLQPQKRTDFTVYFTTAVPDQLFYADIDLRVFHYDDGSEPISDEKIKLPFTTSLKIIGNSFPTETCGWIPQCVIVPKRILLPSCVPGEVAYTTFVIERHGHLPVSFKICLPEDSNYSILPKLGCITGSFQIFVVRFNGQQKPGTYTSNVKIIYNDSSCNCESIVLKTSVEVPELILGKNNTFEFQCTFPGSKSASLLPIENPTNLYLSYELTIPEDMTWVEIKNRKGLIEPMTVCQLAATFKPPVPCEYLDYVQCNIYSVLHPQSTDTKPLTAVLRLIGSCQFGFLVATPNIYDFGECIYGTKSSVKIHVYNFSPAILNFRLYAEYRAFPVGEIEKDVKISPSRGCIQGKGNTEVEITVSPGDIDIFQYALVCQILESDMEDAPPCDRPLRIFSFRFEGVLPTFQVIDLNIENGGPLFSSHLVWQMMSINGFNQVLRTLRPEQKIYFKFPEAMIGSQPITIVLLLKAKMFGEVEWKFEKKVLCSCQEITNNKPLMANRECIHSKAMKISPIKGKLSPNENFPLYVTLSYDTVEECAFQWSLHLPCGRIITLEALVVSLPNDEQSVTSIYMNPTVNLKSIFIGDLDPPVQLFWLYNNTNQPASYIVDKVALREATSNVHRIFDCINPNGIIPPFSCAPLQLLFKPNEIASYSAEFFLCLREDMFVKISLKGEGVTGIEQIKEFSREKTIPERPILKNPKISLELNINLIDIPYIRVFSDVRRLFFLKNTSTTDRWAFRWHNFKIHELLLARVKPVNGIVEPGQSIAMTLVLKTLSHPSSVNLSVPCDVVNYTALTVYESAVKRQKKLDEESADHFIITEKGMSVEMPQIFIPPEPEPSHLFLTINVNIISNVNVDQKLLLQQQLNLKSSKETMPHLAAVVPGNIGPMLPCVQNLLEKLLWNIVNSRSFKYEIKNAKTLLDYGYTQIEPKTTLNNDKNLQKMSSVINRNLYLENSKLCSLREEWNATVVKLEKDEAKAIVQSKYFDRWSGKYSFSCSFAVKAPSKYGIYVAVQSLNFRVDPKTKTCKDYVKVQVPKKFLSFFSQKIEKTFCGKLEPRESLFSDGSTGFDDILNNSVVADNGFQTKEDVLFINIHVAREKLKSDEKLDINIVLTAFKHDCQGRDGGVQCRVCEWISHKFAMDKIQNCPYTSCLDEDYCRNVDTKNEKRTIVSSGTGTKVSIGAVATIILVLLMFACCVWVSRRMKLWCFNPAGRRQPRMEMNTTDRVPGFEETNTRYGDVIPDTIAPSAPPLTDDKDLPPSYSSLFPGK</sequence>
<feature type="region of interest" description="Disordered" evidence="1">
    <location>
        <begin position="1619"/>
        <end position="1647"/>
    </location>
</feature>
<dbReference type="InterPro" id="IPR056305">
    <property type="entry name" value="Ig_CFAP65_10th"/>
</dbReference>
<organism evidence="6 7">
    <name type="scientific">Polyplax serrata</name>
    <name type="common">Common mouse louse</name>
    <dbReference type="NCBI Taxonomy" id="468196"/>
    <lineage>
        <taxon>Eukaryota</taxon>
        <taxon>Metazoa</taxon>
        <taxon>Ecdysozoa</taxon>
        <taxon>Arthropoda</taxon>
        <taxon>Hexapoda</taxon>
        <taxon>Insecta</taxon>
        <taxon>Pterygota</taxon>
        <taxon>Neoptera</taxon>
        <taxon>Paraneoptera</taxon>
        <taxon>Psocodea</taxon>
        <taxon>Troctomorpha</taxon>
        <taxon>Phthiraptera</taxon>
        <taxon>Anoplura</taxon>
        <taxon>Polyplacidae</taxon>
        <taxon>Polyplax</taxon>
    </lineage>
</organism>
<feature type="domain" description="CFAP65-like ninth Ig-like" evidence="5">
    <location>
        <begin position="783"/>
        <end position="933"/>
    </location>
</feature>
<keyword evidence="2" id="KW-1133">Transmembrane helix</keyword>
<dbReference type="PANTHER" id="PTHR46127:SF1">
    <property type="entry name" value="CILIA- AND FLAGELLA-ASSOCIATED PROTEIN 65"/>
    <property type="match status" value="1"/>
</dbReference>
<dbReference type="EMBL" id="JAWJWE010000037">
    <property type="protein sequence ID" value="KAK6625542.1"/>
    <property type="molecule type" value="Genomic_DNA"/>
</dbReference>
<gene>
    <name evidence="6" type="ORF">RUM43_005841</name>
</gene>
<dbReference type="Pfam" id="PF24507">
    <property type="entry name" value="Ig_CFAP65_4th"/>
    <property type="match status" value="1"/>
</dbReference>
<feature type="domain" description="CFAP65 tenth Ig-like" evidence="3">
    <location>
        <begin position="943"/>
        <end position="1055"/>
    </location>
</feature>
<dbReference type="GO" id="GO:0031514">
    <property type="term" value="C:motile cilium"/>
    <property type="evidence" value="ECO:0007669"/>
    <property type="project" value="UniProtKB-SubCell"/>
</dbReference>
<evidence type="ECO:0000259" key="3">
    <source>
        <dbReference type="Pfam" id="PF24291"/>
    </source>
</evidence>
<dbReference type="PANTHER" id="PTHR46127">
    <property type="entry name" value="CILIA- AND FLAGELLA-ASSOCIATED PROTEIN 65"/>
    <property type="match status" value="1"/>
</dbReference>
<dbReference type="InterPro" id="IPR013783">
    <property type="entry name" value="Ig-like_fold"/>
</dbReference>
<protein>
    <submittedName>
        <fullName evidence="6">Uncharacterized protein</fullName>
    </submittedName>
</protein>
<name>A0AAN8S527_POLSC</name>
<feature type="domain" description="CFAP65 fourth Ig-like" evidence="4">
    <location>
        <begin position="170"/>
        <end position="248"/>
    </location>
</feature>
<evidence type="ECO:0000313" key="6">
    <source>
        <dbReference type="EMBL" id="KAK6625542.1"/>
    </source>
</evidence>
<evidence type="ECO:0000313" key="7">
    <source>
        <dbReference type="Proteomes" id="UP001372834"/>
    </source>
</evidence>
<evidence type="ECO:0000259" key="5">
    <source>
        <dbReference type="Pfam" id="PF24816"/>
    </source>
</evidence>
<dbReference type="Pfam" id="PF24816">
    <property type="entry name" value="Ig_CFAP65__9th"/>
    <property type="match status" value="1"/>
</dbReference>
<reference evidence="6 7" key="1">
    <citation type="submission" date="2023-10" db="EMBL/GenBank/DDBJ databases">
        <title>Genomes of two closely related lineages of the louse Polyplax serrata with different host specificities.</title>
        <authorList>
            <person name="Martinu J."/>
            <person name="Tarabai H."/>
            <person name="Stefka J."/>
            <person name="Hypsa V."/>
        </authorList>
    </citation>
    <scope>NUCLEOTIDE SEQUENCE [LARGE SCALE GENOMIC DNA]</scope>
    <source>
        <strain evidence="6">HR10_N</strain>
    </source>
</reference>
<dbReference type="Pfam" id="PF24291">
    <property type="entry name" value="Ig_CFAP65"/>
    <property type="match status" value="1"/>
</dbReference>
<dbReference type="InterPro" id="IPR056344">
    <property type="entry name" value="Ig_CFAP65-like_9th"/>
</dbReference>